<dbReference type="GO" id="GO:0045271">
    <property type="term" value="C:respiratory chain complex I"/>
    <property type="evidence" value="ECO:0007669"/>
    <property type="project" value="InterPro"/>
</dbReference>
<proteinExistence type="inferred from homology"/>
<dbReference type="PANTHER" id="PTHR32470">
    <property type="entry name" value="ADH DEHYDROGENASE [UBIQUINONE] 1 ALPHA SUBCOMPLEX ASSEMBLY FACTOR 2"/>
    <property type="match status" value="1"/>
</dbReference>
<dbReference type="GO" id="GO:0032981">
    <property type="term" value="P:mitochondrial respiratory chain complex I assembly"/>
    <property type="evidence" value="ECO:0007669"/>
    <property type="project" value="TreeGrafter"/>
</dbReference>
<feature type="region of interest" description="Disordered" evidence="2">
    <location>
        <begin position="118"/>
        <end position="191"/>
    </location>
</feature>
<dbReference type="EMBL" id="BRPK01000011">
    <property type="protein sequence ID" value="GLB42359.1"/>
    <property type="molecule type" value="Genomic_DNA"/>
</dbReference>
<name>A0A9P3PVN5_LYOSH</name>
<dbReference type="InterPro" id="IPR052618">
    <property type="entry name" value="ComplexI_NDUFA12"/>
</dbReference>
<comment type="caution">
    <text evidence="3">The sequence shown here is derived from an EMBL/GenBank/DDBJ whole genome shotgun (WGS) entry which is preliminary data.</text>
</comment>
<gene>
    <name evidence="3" type="ORF">LshimejAT787_1103740</name>
</gene>
<sequence>MSFIARLLRSFRPSRCVGSDLAGNRYYEHPNLNDARRTRRTVQYRNPEDMWDYIGGRKRLPIQWSTWLSHTRAHPPTLEELQADMARQQRVLANAALIEARDRDERAQMLRLEAAERSLASVSDHPPLPSETAIPQETLQAPLEEPLRKPLRPASEELPPRPEDPPGKIDAGAEAEKPEPWAPRATRRRGS</sequence>
<dbReference type="OrthoDB" id="10255576at2759"/>
<evidence type="ECO:0000256" key="1">
    <source>
        <dbReference type="ARBA" id="ARBA00007355"/>
    </source>
</evidence>
<accession>A0A9P3PVN5</accession>
<evidence type="ECO:0000313" key="4">
    <source>
        <dbReference type="Proteomes" id="UP001063166"/>
    </source>
</evidence>
<keyword evidence="4" id="KW-1185">Reference proteome</keyword>
<organism evidence="3 4">
    <name type="scientific">Lyophyllum shimeji</name>
    <name type="common">Hon-shimeji</name>
    <name type="synonym">Tricholoma shimeji</name>
    <dbReference type="NCBI Taxonomy" id="47721"/>
    <lineage>
        <taxon>Eukaryota</taxon>
        <taxon>Fungi</taxon>
        <taxon>Dikarya</taxon>
        <taxon>Basidiomycota</taxon>
        <taxon>Agaricomycotina</taxon>
        <taxon>Agaricomycetes</taxon>
        <taxon>Agaricomycetidae</taxon>
        <taxon>Agaricales</taxon>
        <taxon>Tricholomatineae</taxon>
        <taxon>Lyophyllaceae</taxon>
        <taxon>Lyophyllum</taxon>
    </lineage>
</organism>
<dbReference type="AlphaFoldDB" id="A0A9P3PVN5"/>
<comment type="similarity">
    <text evidence="1">Belongs to the complex I NDUFA12 subunit family.</text>
</comment>
<dbReference type="Proteomes" id="UP001063166">
    <property type="component" value="Unassembled WGS sequence"/>
</dbReference>
<dbReference type="GO" id="GO:0005739">
    <property type="term" value="C:mitochondrion"/>
    <property type="evidence" value="ECO:0007669"/>
    <property type="project" value="TreeGrafter"/>
</dbReference>
<protein>
    <submittedName>
        <fullName evidence="3">Accessory subunit of the mitochondrial membrane respiratory chain NADH dehydrogenase (Complex I), that is believed not to be involved in catalysis</fullName>
    </submittedName>
</protein>
<dbReference type="PANTHER" id="PTHR32470:SF2">
    <property type="entry name" value="NADH DEHYDROGENASE [UBIQUINONE] 1 ALPHA SUBCOMPLEX ASSEMBLY FACTOR 2"/>
    <property type="match status" value="1"/>
</dbReference>
<feature type="compositionally biased region" description="Basic and acidic residues" evidence="2">
    <location>
        <begin position="154"/>
        <end position="167"/>
    </location>
</feature>
<evidence type="ECO:0000256" key="2">
    <source>
        <dbReference type="SAM" id="MobiDB-lite"/>
    </source>
</evidence>
<evidence type="ECO:0000313" key="3">
    <source>
        <dbReference type="EMBL" id="GLB42359.1"/>
    </source>
</evidence>
<dbReference type="Pfam" id="PF05071">
    <property type="entry name" value="NDUFA12"/>
    <property type="match status" value="1"/>
</dbReference>
<reference evidence="3" key="1">
    <citation type="submission" date="2022-07" db="EMBL/GenBank/DDBJ databases">
        <title>The genome of Lyophyllum shimeji provides insight into the initial evolution of ectomycorrhizal fungal genome.</title>
        <authorList>
            <person name="Kobayashi Y."/>
            <person name="Shibata T."/>
            <person name="Hirakawa H."/>
            <person name="Shigenobu S."/>
            <person name="Nishiyama T."/>
            <person name="Yamada A."/>
            <person name="Hasebe M."/>
            <person name="Kawaguchi M."/>
        </authorList>
    </citation>
    <scope>NUCLEOTIDE SEQUENCE</scope>
    <source>
        <strain evidence="3">AT787</strain>
    </source>
</reference>
<dbReference type="InterPro" id="IPR007763">
    <property type="entry name" value="NDUFA12"/>
</dbReference>